<reference evidence="1 2" key="1">
    <citation type="submission" date="2021-06" db="EMBL/GenBank/DDBJ databases">
        <title>Caerostris darwini draft genome.</title>
        <authorList>
            <person name="Kono N."/>
            <person name="Arakawa K."/>
        </authorList>
    </citation>
    <scope>NUCLEOTIDE SEQUENCE [LARGE SCALE GENOMIC DNA]</scope>
</reference>
<organism evidence="1 2">
    <name type="scientific">Caerostris darwini</name>
    <dbReference type="NCBI Taxonomy" id="1538125"/>
    <lineage>
        <taxon>Eukaryota</taxon>
        <taxon>Metazoa</taxon>
        <taxon>Ecdysozoa</taxon>
        <taxon>Arthropoda</taxon>
        <taxon>Chelicerata</taxon>
        <taxon>Arachnida</taxon>
        <taxon>Araneae</taxon>
        <taxon>Araneomorphae</taxon>
        <taxon>Entelegynae</taxon>
        <taxon>Araneoidea</taxon>
        <taxon>Araneidae</taxon>
        <taxon>Caerostris</taxon>
    </lineage>
</organism>
<dbReference type="Proteomes" id="UP001054837">
    <property type="component" value="Unassembled WGS sequence"/>
</dbReference>
<protein>
    <submittedName>
        <fullName evidence="1">Uncharacterized protein</fullName>
    </submittedName>
</protein>
<comment type="caution">
    <text evidence="1">The sequence shown here is derived from an EMBL/GenBank/DDBJ whole genome shotgun (WGS) entry which is preliminary data.</text>
</comment>
<name>A0AAV4VYW2_9ARAC</name>
<evidence type="ECO:0000313" key="2">
    <source>
        <dbReference type="Proteomes" id="UP001054837"/>
    </source>
</evidence>
<keyword evidence="2" id="KW-1185">Reference proteome</keyword>
<gene>
    <name evidence="1" type="ORF">CDAR_532681</name>
</gene>
<dbReference type="AlphaFoldDB" id="A0AAV4VYW2"/>
<sequence length="107" mass="11820">MVFHILRKECTAIIYHSAFPPVLRGKKQKKTGISRPDYTVLESIAKSSIAAAINHISRPTISLGAGWNPSGGKGKNIDLIFYVGMFPSDSAYCKTWNGCSFVHMTRM</sequence>
<evidence type="ECO:0000313" key="1">
    <source>
        <dbReference type="EMBL" id="GIY74643.1"/>
    </source>
</evidence>
<dbReference type="EMBL" id="BPLQ01013769">
    <property type="protein sequence ID" value="GIY74643.1"/>
    <property type="molecule type" value="Genomic_DNA"/>
</dbReference>
<proteinExistence type="predicted"/>
<accession>A0AAV4VYW2</accession>